<keyword evidence="2" id="KW-1185">Reference proteome</keyword>
<proteinExistence type="predicted"/>
<reference evidence="1 2" key="1">
    <citation type="journal article" date="2011" name="J. Bacteriol.">
        <title>Complete genome sequence of seawater bacterium Glaciecola nitratireducens FR1064T.</title>
        <authorList>
            <person name="Bian F."/>
            <person name="Qin Q.L."/>
            <person name="Xie B.B."/>
            <person name="Shu Y.L."/>
            <person name="Zhang X.Y."/>
            <person name="Yu Y."/>
            <person name="Chen B."/>
            <person name="Chen X.L."/>
            <person name="Zhou B.C."/>
            <person name="Zhang Y.Z."/>
        </authorList>
    </citation>
    <scope>NUCLEOTIDE SEQUENCE [LARGE SCALE GENOMIC DNA]</scope>
    <source>
        <strain evidence="2">JCM 12485 / KCTC 12276 / FR1064</strain>
    </source>
</reference>
<organism evidence="1 2">
    <name type="scientific">Glaciecola nitratireducens (strain JCM 12485 / KCTC 12276 / FR1064)</name>
    <dbReference type="NCBI Taxonomy" id="1085623"/>
    <lineage>
        <taxon>Bacteria</taxon>
        <taxon>Pseudomonadati</taxon>
        <taxon>Pseudomonadota</taxon>
        <taxon>Gammaproteobacteria</taxon>
        <taxon>Alteromonadales</taxon>
        <taxon>Alteromonadaceae</taxon>
        <taxon>Brumicola</taxon>
    </lineage>
</organism>
<sequence length="38" mass="4596">MKHIESTKSNDRFQLPVLFKIESKYYANDTNLNAVFFW</sequence>
<dbReference type="AlphaFoldDB" id="G4QEU1"/>
<dbReference type="HOGENOM" id="CLU_3328363_0_0_6"/>
<gene>
    <name evidence="1" type="ordered locus">GNIT_0049</name>
</gene>
<dbReference type="Proteomes" id="UP000009282">
    <property type="component" value="Chromosome"/>
</dbReference>
<name>G4QEU1_GLANF</name>
<dbReference type="EMBL" id="CP003060">
    <property type="protein sequence ID" value="AEP28204.1"/>
    <property type="molecule type" value="Genomic_DNA"/>
</dbReference>
<dbReference type="KEGG" id="gni:GNIT_0049"/>
<evidence type="ECO:0000313" key="1">
    <source>
        <dbReference type="EMBL" id="AEP28204.1"/>
    </source>
</evidence>
<accession>G4QEU1</accession>
<protein>
    <submittedName>
        <fullName evidence="1">Uncharacterized protein</fullName>
    </submittedName>
</protein>
<evidence type="ECO:0000313" key="2">
    <source>
        <dbReference type="Proteomes" id="UP000009282"/>
    </source>
</evidence>